<accession>A0A1H8YBD9</accession>
<name>A0A1H8YBD9_9PSEU</name>
<proteinExistence type="predicted"/>
<keyword evidence="1" id="KW-1133">Transmembrane helix</keyword>
<keyword evidence="1" id="KW-0472">Membrane</keyword>
<dbReference type="EMBL" id="FOEF01000013">
    <property type="protein sequence ID" value="SEP49417.1"/>
    <property type="molecule type" value="Genomic_DNA"/>
</dbReference>
<keyword evidence="1" id="KW-0812">Transmembrane</keyword>
<feature type="transmembrane region" description="Helical" evidence="1">
    <location>
        <begin position="163"/>
        <end position="183"/>
    </location>
</feature>
<dbReference type="Proteomes" id="UP000198582">
    <property type="component" value="Unassembled WGS sequence"/>
</dbReference>
<dbReference type="RefSeq" id="WP_091621347.1">
    <property type="nucleotide sequence ID" value="NZ_FOEF01000013.1"/>
</dbReference>
<evidence type="ECO:0000313" key="2">
    <source>
        <dbReference type="EMBL" id="SEP49417.1"/>
    </source>
</evidence>
<reference evidence="2 3" key="1">
    <citation type="submission" date="2016-10" db="EMBL/GenBank/DDBJ databases">
        <authorList>
            <person name="de Groot N.N."/>
        </authorList>
    </citation>
    <scope>NUCLEOTIDE SEQUENCE [LARGE SCALE GENOMIC DNA]</scope>
    <source>
        <strain evidence="2 3">DSM 44993</strain>
    </source>
</reference>
<organism evidence="2 3">
    <name type="scientific">Amycolatopsis saalfeldensis</name>
    <dbReference type="NCBI Taxonomy" id="394193"/>
    <lineage>
        <taxon>Bacteria</taxon>
        <taxon>Bacillati</taxon>
        <taxon>Actinomycetota</taxon>
        <taxon>Actinomycetes</taxon>
        <taxon>Pseudonocardiales</taxon>
        <taxon>Pseudonocardiaceae</taxon>
        <taxon>Amycolatopsis</taxon>
    </lineage>
</organism>
<dbReference type="Pfam" id="PF06197">
    <property type="entry name" value="DUF998"/>
    <property type="match status" value="1"/>
</dbReference>
<gene>
    <name evidence="2" type="ORF">SAMN04489732_11341</name>
</gene>
<feature type="transmembrane region" description="Helical" evidence="1">
    <location>
        <begin position="195"/>
        <end position="216"/>
    </location>
</feature>
<feature type="transmembrane region" description="Helical" evidence="1">
    <location>
        <begin position="91"/>
        <end position="111"/>
    </location>
</feature>
<dbReference type="InterPro" id="IPR009339">
    <property type="entry name" value="DUF998"/>
</dbReference>
<keyword evidence="3" id="KW-1185">Reference proteome</keyword>
<evidence type="ECO:0000256" key="1">
    <source>
        <dbReference type="SAM" id="Phobius"/>
    </source>
</evidence>
<feature type="transmembrane region" description="Helical" evidence="1">
    <location>
        <begin position="123"/>
        <end position="143"/>
    </location>
</feature>
<dbReference type="STRING" id="394193.SAMN04489732_11341"/>
<sequence>MPKPTTARAPVSPVPGRLAVAGIAVAVAIATDLHLRLSAQVSPVWQTLSEYVYGHLGGRSAAPLFSAMCLALALGSLALLVGLVKARRSPAVVTLLGVWCAGLTICATVPVDPDGQARTFDGQLHNVAAIVAFLALPAAAWLLTRPARETCPWEPRRTTIRRLAVASFASVLIVLGGFVFTLITGPAKQEVTLGLFERLLFTVDLALLVTMVRPLLVASRRRSAG</sequence>
<evidence type="ECO:0008006" key="4">
    <source>
        <dbReference type="Google" id="ProtNLM"/>
    </source>
</evidence>
<dbReference type="AlphaFoldDB" id="A0A1H8YBD9"/>
<protein>
    <recommendedName>
        <fullName evidence="4">DUF998 domain-containing protein</fullName>
    </recommendedName>
</protein>
<dbReference type="OrthoDB" id="3619329at2"/>
<feature type="transmembrane region" description="Helical" evidence="1">
    <location>
        <begin position="62"/>
        <end position="84"/>
    </location>
</feature>
<evidence type="ECO:0000313" key="3">
    <source>
        <dbReference type="Proteomes" id="UP000198582"/>
    </source>
</evidence>